<name>A0A9D2D1C4_9FIRM</name>
<dbReference type="AlphaFoldDB" id="A0A9D2D1C4"/>
<dbReference type="Gene3D" id="3.40.50.300">
    <property type="entry name" value="P-loop containing nucleotide triphosphate hydrolases"/>
    <property type="match status" value="1"/>
</dbReference>
<feature type="non-terminal residue" evidence="1">
    <location>
        <position position="168"/>
    </location>
</feature>
<dbReference type="Pfam" id="PF13238">
    <property type="entry name" value="AAA_18"/>
    <property type="match status" value="1"/>
</dbReference>
<evidence type="ECO:0000313" key="1">
    <source>
        <dbReference type="EMBL" id="HIZ06705.1"/>
    </source>
</evidence>
<protein>
    <submittedName>
        <fullName evidence="1">AAA family ATPase</fullName>
    </submittedName>
</protein>
<accession>A0A9D2D1C4</accession>
<dbReference type="InterPro" id="IPR027417">
    <property type="entry name" value="P-loop_NTPase"/>
</dbReference>
<comment type="caution">
    <text evidence="1">The sequence shown here is derived from an EMBL/GenBank/DDBJ whole genome shotgun (WGS) entry which is preliminary data.</text>
</comment>
<dbReference type="Proteomes" id="UP000824024">
    <property type="component" value="Unassembled WGS sequence"/>
</dbReference>
<dbReference type="SUPFAM" id="SSF52540">
    <property type="entry name" value="P-loop containing nucleoside triphosphate hydrolases"/>
    <property type="match status" value="1"/>
</dbReference>
<sequence length="168" mass="19591">MKRLYLIGGTMGVGKTTVCQILKRQLPNCVFLDGDWCWDMEPFQVNEETKAMVMENICFLLNNFLRCSTYETIVFCWVMHEQGIIDEILRKLDVGKYQVYRISLVCAPEELERRIRKDIETGLRTEDVLERSKSRLPLYETLNTIKIDVSGFSPRETAGEILRVTEEL</sequence>
<dbReference type="EMBL" id="DXCH01000054">
    <property type="protein sequence ID" value="HIZ06705.1"/>
    <property type="molecule type" value="Genomic_DNA"/>
</dbReference>
<reference evidence="1" key="1">
    <citation type="journal article" date="2021" name="PeerJ">
        <title>Extensive microbial diversity within the chicken gut microbiome revealed by metagenomics and culture.</title>
        <authorList>
            <person name="Gilroy R."/>
            <person name="Ravi A."/>
            <person name="Getino M."/>
            <person name="Pursley I."/>
            <person name="Horton D.L."/>
            <person name="Alikhan N.F."/>
            <person name="Baker D."/>
            <person name="Gharbi K."/>
            <person name="Hall N."/>
            <person name="Watson M."/>
            <person name="Adriaenssens E.M."/>
            <person name="Foster-Nyarko E."/>
            <person name="Jarju S."/>
            <person name="Secka A."/>
            <person name="Antonio M."/>
            <person name="Oren A."/>
            <person name="Chaudhuri R.R."/>
            <person name="La Ragione R."/>
            <person name="Hildebrand F."/>
            <person name="Pallen M.J."/>
        </authorList>
    </citation>
    <scope>NUCLEOTIDE SEQUENCE</scope>
    <source>
        <strain evidence="1">CHK192-9172</strain>
    </source>
</reference>
<evidence type="ECO:0000313" key="2">
    <source>
        <dbReference type="Proteomes" id="UP000824024"/>
    </source>
</evidence>
<organism evidence="1 2">
    <name type="scientific">Candidatus Eubacterium avistercoris</name>
    <dbReference type="NCBI Taxonomy" id="2838567"/>
    <lineage>
        <taxon>Bacteria</taxon>
        <taxon>Bacillati</taxon>
        <taxon>Bacillota</taxon>
        <taxon>Clostridia</taxon>
        <taxon>Eubacteriales</taxon>
        <taxon>Eubacteriaceae</taxon>
        <taxon>Eubacterium</taxon>
    </lineage>
</organism>
<reference evidence="1" key="2">
    <citation type="submission" date="2021-04" db="EMBL/GenBank/DDBJ databases">
        <authorList>
            <person name="Gilroy R."/>
        </authorList>
    </citation>
    <scope>NUCLEOTIDE SEQUENCE</scope>
    <source>
        <strain evidence="1">CHK192-9172</strain>
    </source>
</reference>
<gene>
    <name evidence="1" type="ORF">IAA08_02075</name>
</gene>
<proteinExistence type="predicted"/>